<dbReference type="AlphaFoldDB" id="A0AAD8PLX4"/>
<keyword evidence="2" id="KW-1185">Reference proteome</keyword>
<name>A0AAD8PLX4_9PEZI</name>
<dbReference type="Proteomes" id="UP001230504">
    <property type="component" value="Unassembled WGS sequence"/>
</dbReference>
<gene>
    <name evidence="1" type="ORF">LY79DRAFT_528327</name>
</gene>
<comment type="caution">
    <text evidence="1">The sequence shown here is derived from an EMBL/GenBank/DDBJ whole genome shotgun (WGS) entry which is preliminary data.</text>
</comment>
<dbReference type="EMBL" id="JAHLJV010000127">
    <property type="protein sequence ID" value="KAK1569652.1"/>
    <property type="molecule type" value="Genomic_DNA"/>
</dbReference>
<organism evidence="1 2">
    <name type="scientific">Colletotrichum navitas</name>
    <dbReference type="NCBI Taxonomy" id="681940"/>
    <lineage>
        <taxon>Eukaryota</taxon>
        <taxon>Fungi</taxon>
        <taxon>Dikarya</taxon>
        <taxon>Ascomycota</taxon>
        <taxon>Pezizomycotina</taxon>
        <taxon>Sordariomycetes</taxon>
        <taxon>Hypocreomycetidae</taxon>
        <taxon>Glomerellales</taxon>
        <taxon>Glomerellaceae</taxon>
        <taxon>Colletotrichum</taxon>
        <taxon>Colletotrichum graminicola species complex</taxon>
    </lineage>
</organism>
<dbReference type="GeneID" id="85440250"/>
<reference evidence="1" key="1">
    <citation type="submission" date="2021-06" db="EMBL/GenBank/DDBJ databases">
        <title>Comparative genomics, transcriptomics and evolutionary studies reveal genomic signatures of adaptation to plant cell wall in hemibiotrophic fungi.</title>
        <authorList>
            <consortium name="DOE Joint Genome Institute"/>
            <person name="Baroncelli R."/>
            <person name="Diaz J.F."/>
            <person name="Benocci T."/>
            <person name="Peng M."/>
            <person name="Battaglia E."/>
            <person name="Haridas S."/>
            <person name="Andreopoulos W."/>
            <person name="Labutti K."/>
            <person name="Pangilinan J."/>
            <person name="Floch G.L."/>
            <person name="Makela M.R."/>
            <person name="Henrissat B."/>
            <person name="Grigoriev I.V."/>
            <person name="Crouch J.A."/>
            <person name="De Vries R.P."/>
            <person name="Sukno S.A."/>
            <person name="Thon M.R."/>
        </authorList>
    </citation>
    <scope>NUCLEOTIDE SEQUENCE</scope>
    <source>
        <strain evidence="1">CBS 125086</strain>
    </source>
</reference>
<feature type="non-terminal residue" evidence="1">
    <location>
        <position position="1"/>
    </location>
</feature>
<protein>
    <submittedName>
        <fullName evidence="1">Uncharacterized protein</fullName>
    </submittedName>
</protein>
<accession>A0AAD8PLX4</accession>
<proteinExistence type="predicted"/>
<sequence>FKLQLETLLKDRSKFPGDKYTCKETIINISIKQSHQRGLKKRFKGVEID</sequence>
<evidence type="ECO:0000313" key="1">
    <source>
        <dbReference type="EMBL" id="KAK1569652.1"/>
    </source>
</evidence>
<dbReference type="RefSeq" id="XP_060407867.1">
    <property type="nucleotide sequence ID" value="XM_060556010.1"/>
</dbReference>
<evidence type="ECO:0000313" key="2">
    <source>
        <dbReference type="Proteomes" id="UP001230504"/>
    </source>
</evidence>